<keyword evidence="1" id="KW-0240">DNA-directed RNA polymerase</keyword>
<gene>
    <name evidence="5" type="ORF">H312_02083</name>
</gene>
<dbReference type="SUPFAM" id="SSF56553">
    <property type="entry name" value="Insert subdomain of RNA polymerase alpha subunit"/>
    <property type="match status" value="1"/>
</dbReference>
<dbReference type="GO" id="GO:0005666">
    <property type="term" value="C:RNA polymerase III complex"/>
    <property type="evidence" value="ECO:0007669"/>
    <property type="project" value="EnsemblFungi"/>
</dbReference>
<dbReference type="Gene3D" id="3.30.1360.10">
    <property type="entry name" value="RNA polymerase, RBP11-like subunit"/>
    <property type="match status" value="1"/>
</dbReference>
<protein>
    <recommendedName>
        <fullName evidence="4">DNA-directed RNA polymerase RpoA/D/Rpb3-type domain-containing protein</fullName>
    </recommendedName>
</protein>
<name>A0A059F0M1_9MICR</name>
<evidence type="ECO:0000313" key="6">
    <source>
        <dbReference type="Proteomes" id="UP000030655"/>
    </source>
</evidence>
<dbReference type="PANTHER" id="PTHR11800:SF13">
    <property type="entry name" value="DNA-DIRECTED RNA POLYMERASES I AND III SUBUNIT RPAC1"/>
    <property type="match status" value="1"/>
</dbReference>
<dbReference type="GO" id="GO:0006384">
    <property type="term" value="P:transcription initiation at RNA polymerase III promoter"/>
    <property type="evidence" value="ECO:0007669"/>
    <property type="project" value="EnsemblFungi"/>
</dbReference>
<dbReference type="Gene3D" id="3.30.70.20">
    <property type="match status" value="1"/>
</dbReference>
<dbReference type="Pfam" id="PF01193">
    <property type="entry name" value="RNA_pol_L"/>
    <property type="match status" value="1"/>
</dbReference>
<dbReference type="GO" id="GO:0055029">
    <property type="term" value="C:nuclear DNA-directed RNA polymerase complex"/>
    <property type="evidence" value="ECO:0007669"/>
    <property type="project" value="UniProtKB-ARBA"/>
</dbReference>
<dbReference type="EMBL" id="KK365177">
    <property type="protein sequence ID" value="KCZ80521.1"/>
    <property type="molecule type" value="Genomic_DNA"/>
</dbReference>
<evidence type="ECO:0000256" key="2">
    <source>
        <dbReference type="ARBA" id="ARBA00023163"/>
    </source>
</evidence>
<dbReference type="Pfam" id="PF01000">
    <property type="entry name" value="RNA_pol_A_bac"/>
    <property type="match status" value="1"/>
</dbReference>
<dbReference type="InterPro" id="IPR022842">
    <property type="entry name" value="RNAP_Rpo3/Rpb3/RPAC1"/>
</dbReference>
<dbReference type="SMART" id="SM00662">
    <property type="entry name" value="RPOLD"/>
    <property type="match status" value="1"/>
</dbReference>
<evidence type="ECO:0000256" key="3">
    <source>
        <dbReference type="ARBA" id="ARBA00025804"/>
    </source>
</evidence>
<dbReference type="InterPro" id="IPR036603">
    <property type="entry name" value="RBP11-like"/>
</dbReference>
<dbReference type="InterPro" id="IPR036643">
    <property type="entry name" value="RNApol_insert_sf"/>
</dbReference>
<keyword evidence="6" id="KW-1185">Reference proteome</keyword>
<dbReference type="Gene3D" id="2.170.120.12">
    <property type="entry name" value="DNA-directed RNA polymerase, insert domain"/>
    <property type="match status" value="1"/>
</dbReference>
<dbReference type="HOGENOM" id="CLU_038421_0_1_1"/>
<sequence>MIKHEKEYVLKVEKEESLSFVESLKKMNINFIKKEGNFLEFDLIGVDPSIANTLRRIIISEVPSIAAEKILVYKNSGDVPEEILANRIGLIPVLRDPECVHDLSEKKFTLKVKNKENKVLSVYSNDIEGEENFFKPNVLLTKLGPKQEIHLEIFCNINIGKDHAKYSPVSPATYRLMPSIKIGEIYDEEAIKLASLFPEGVIGLNNENGRIKAYVKGPRKDFVSREVLRYNEFDNKVWIGREVNHFIFTIESIFMDSLIILQRAISILIKKAEKLKNDILKRDD</sequence>
<dbReference type="InterPro" id="IPR011262">
    <property type="entry name" value="DNA-dir_RNA_pol_insert"/>
</dbReference>
<dbReference type="AlphaFoldDB" id="A0A059F0M1"/>
<dbReference type="STRING" id="1288291.A0A059F0M1"/>
<organism evidence="5 6">
    <name type="scientific">Anncaliia algerae PRA339</name>
    <dbReference type="NCBI Taxonomy" id="1288291"/>
    <lineage>
        <taxon>Eukaryota</taxon>
        <taxon>Fungi</taxon>
        <taxon>Fungi incertae sedis</taxon>
        <taxon>Microsporidia</taxon>
        <taxon>Tubulinosematoidea</taxon>
        <taxon>Tubulinosematidae</taxon>
        <taxon>Anncaliia</taxon>
    </lineage>
</organism>
<dbReference type="HAMAP" id="MF_00320">
    <property type="entry name" value="RNApol_arch_Rpo3"/>
    <property type="match status" value="1"/>
</dbReference>
<feature type="domain" description="DNA-directed RNA polymerase RpoA/D/Rpb3-type" evidence="4">
    <location>
        <begin position="38"/>
        <end position="278"/>
    </location>
</feature>
<dbReference type="Proteomes" id="UP000030655">
    <property type="component" value="Unassembled WGS sequence"/>
</dbReference>
<dbReference type="GO" id="GO:0006386">
    <property type="term" value="P:termination of RNA polymerase III transcription"/>
    <property type="evidence" value="ECO:0007669"/>
    <property type="project" value="EnsemblFungi"/>
</dbReference>
<reference evidence="5 6" key="2">
    <citation type="submission" date="2014-03" db="EMBL/GenBank/DDBJ databases">
        <title>The Genome Sequence of Anncaliia algerae insect isolate PRA339.</title>
        <authorList>
            <consortium name="The Broad Institute Genome Sequencing Platform"/>
            <consortium name="The Broad Institute Genome Sequencing Center for Infectious Disease"/>
            <person name="Cuomo C."/>
            <person name="Becnel J."/>
            <person name="Sanscrainte N."/>
            <person name="Walker B."/>
            <person name="Young S.K."/>
            <person name="Zeng Q."/>
            <person name="Gargeya S."/>
            <person name="Fitzgerald M."/>
            <person name="Haas B."/>
            <person name="Abouelleil A."/>
            <person name="Alvarado L."/>
            <person name="Arachchi H.M."/>
            <person name="Berlin A.M."/>
            <person name="Chapman S.B."/>
            <person name="Dewar J."/>
            <person name="Goldberg J."/>
            <person name="Griggs A."/>
            <person name="Gujja S."/>
            <person name="Hansen M."/>
            <person name="Howarth C."/>
            <person name="Imamovic A."/>
            <person name="Larimer J."/>
            <person name="McCowan C."/>
            <person name="Murphy C."/>
            <person name="Neiman D."/>
            <person name="Pearson M."/>
            <person name="Priest M."/>
            <person name="Roberts A."/>
            <person name="Saif S."/>
            <person name="Shea T."/>
            <person name="Sisk P."/>
            <person name="Sykes S."/>
            <person name="Wortman J."/>
            <person name="Nusbaum C."/>
            <person name="Birren B."/>
        </authorList>
    </citation>
    <scope>NUCLEOTIDE SEQUENCE [LARGE SCALE GENOMIC DNA]</scope>
    <source>
        <strain evidence="5 6">PRA339</strain>
    </source>
</reference>
<dbReference type="VEuPathDB" id="MicrosporidiaDB:H312_02083"/>
<dbReference type="GO" id="GO:0003899">
    <property type="term" value="F:DNA-directed RNA polymerase activity"/>
    <property type="evidence" value="ECO:0007669"/>
    <property type="project" value="EnsemblFungi"/>
</dbReference>
<evidence type="ECO:0000313" key="5">
    <source>
        <dbReference type="EMBL" id="KCZ80521.1"/>
    </source>
</evidence>
<dbReference type="InterPro" id="IPR050518">
    <property type="entry name" value="Rpo3/RPB3_RNA_Pol_subunit"/>
</dbReference>
<dbReference type="SUPFAM" id="SSF55257">
    <property type="entry name" value="RBP11-like subunits of RNA polymerase"/>
    <property type="match status" value="1"/>
</dbReference>
<dbReference type="PANTHER" id="PTHR11800">
    <property type="entry name" value="DNA-DIRECTED RNA POLYMERASE"/>
    <property type="match status" value="1"/>
</dbReference>
<dbReference type="GO" id="GO:0006362">
    <property type="term" value="P:transcription elongation by RNA polymerase I"/>
    <property type="evidence" value="ECO:0007669"/>
    <property type="project" value="EnsemblFungi"/>
</dbReference>
<dbReference type="InterPro" id="IPR011263">
    <property type="entry name" value="DNA-dir_RNA_pol_RpoA/D/Rpb3"/>
</dbReference>
<accession>A0A059F0M1</accession>
<dbReference type="GO" id="GO:0042797">
    <property type="term" value="P:tRNA transcription by RNA polymerase III"/>
    <property type="evidence" value="ECO:0007669"/>
    <property type="project" value="EnsemblFungi"/>
</dbReference>
<evidence type="ECO:0000256" key="1">
    <source>
        <dbReference type="ARBA" id="ARBA00022478"/>
    </source>
</evidence>
<dbReference type="GO" id="GO:0006361">
    <property type="term" value="P:transcription initiation at RNA polymerase I promoter"/>
    <property type="evidence" value="ECO:0007669"/>
    <property type="project" value="EnsemblFungi"/>
</dbReference>
<keyword evidence="2" id="KW-0804">Transcription</keyword>
<dbReference type="GO" id="GO:0005736">
    <property type="term" value="C:RNA polymerase I complex"/>
    <property type="evidence" value="ECO:0007669"/>
    <property type="project" value="EnsemblFungi"/>
</dbReference>
<comment type="similarity">
    <text evidence="3">Belongs to the archaeal Rpo3/eukaryotic RPB3 RNA polymerase subunit family.</text>
</comment>
<dbReference type="GO" id="GO:0006363">
    <property type="term" value="P:termination of RNA polymerase I transcription"/>
    <property type="evidence" value="ECO:0007669"/>
    <property type="project" value="EnsemblFungi"/>
</dbReference>
<proteinExistence type="inferred from homology"/>
<reference evidence="6" key="1">
    <citation type="submission" date="2013-02" db="EMBL/GenBank/DDBJ databases">
        <authorList>
            <consortium name="The Broad Institute Genome Sequencing Platform"/>
            <person name="Cuomo C."/>
            <person name="Becnel J."/>
            <person name="Sanscrainte N."/>
            <person name="Walker B."/>
            <person name="Young S.K."/>
            <person name="Zeng Q."/>
            <person name="Gargeya S."/>
            <person name="Fitzgerald M."/>
            <person name="Haas B."/>
            <person name="Abouelleil A."/>
            <person name="Alvarado L."/>
            <person name="Arachchi H.M."/>
            <person name="Berlin A.M."/>
            <person name="Chapman S.B."/>
            <person name="Dewar J."/>
            <person name="Goldberg J."/>
            <person name="Griggs A."/>
            <person name="Gujja S."/>
            <person name="Hansen M."/>
            <person name="Howarth C."/>
            <person name="Imamovic A."/>
            <person name="Larimer J."/>
            <person name="McCowan C."/>
            <person name="Murphy C."/>
            <person name="Neiman D."/>
            <person name="Pearson M."/>
            <person name="Priest M."/>
            <person name="Roberts A."/>
            <person name="Saif S."/>
            <person name="Shea T."/>
            <person name="Sisk P."/>
            <person name="Sykes S."/>
            <person name="Wortman J."/>
            <person name="Nusbaum C."/>
            <person name="Birren B."/>
        </authorList>
    </citation>
    <scope>NUCLEOTIDE SEQUENCE [LARGE SCALE GENOMIC DNA]</scope>
    <source>
        <strain evidence="6">PRA339</strain>
    </source>
</reference>
<dbReference type="OrthoDB" id="270173at2759"/>
<evidence type="ECO:0000259" key="4">
    <source>
        <dbReference type="SMART" id="SM00662"/>
    </source>
</evidence>
<dbReference type="GO" id="GO:0046983">
    <property type="term" value="F:protein dimerization activity"/>
    <property type="evidence" value="ECO:0007669"/>
    <property type="project" value="InterPro"/>
</dbReference>